<evidence type="ECO:0000256" key="1">
    <source>
        <dbReference type="ARBA" id="ARBA00022690"/>
    </source>
</evidence>
<dbReference type="FunFam" id="3.10.450.10:FF:000028">
    <property type="entry name" value="Cysteine proteinase inhibitor"/>
    <property type="match status" value="1"/>
</dbReference>
<sequence>MTKKKKKKKRALLNSLYIYKEMRDLSTKQNTIKGEAIMADQQGGTVLGGVRDVDPNANDLQVESLARFAVDEHNKKENVSLEYRRLIGAKTQVVAGTMHHLTVEVADGETKKVYEAKVLEKAWENFKKLEDFTHLRDV</sequence>
<dbReference type="PANTHER" id="PTHR11413">
    <property type="entry name" value="CYSTATIN FAMILY MEMBER"/>
    <property type="match status" value="1"/>
</dbReference>
<evidence type="ECO:0000259" key="4">
    <source>
        <dbReference type="SMART" id="SM00043"/>
    </source>
</evidence>
<dbReference type="CDD" id="cd00042">
    <property type="entry name" value="CY"/>
    <property type="match status" value="1"/>
</dbReference>
<feature type="domain" description="Cystatin" evidence="4">
    <location>
        <begin position="45"/>
        <end position="135"/>
    </location>
</feature>
<dbReference type="InterPro" id="IPR018073">
    <property type="entry name" value="Prot_inh_cystat_CS"/>
</dbReference>
<gene>
    <name evidence="5" type="ORF">BRARA_J02174</name>
</gene>
<evidence type="ECO:0000313" key="6">
    <source>
        <dbReference type="Proteomes" id="UP000264353"/>
    </source>
</evidence>
<evidence type="ECO:0000256" key="3">
    <source>
        <dbReference type="RuleBase" id="RU362130"/>
    </source>
</evidence>
<evidence type="ECO:0000313" key="5">
    <source>
        <dbReference type="EMBL" id="RID42272.1"/>
    </source>
</evidence>
<dbReference type="EMBL" id="CM010637">
    <property type="protein sequence ID" value="RID42272.1"/>
    <property type="molecule type" value="Genomic_DNA"/>
</dbReference>
<keyword evidence="2 3" id="KW-0789">Thiol protease inhibitor</keyword>
<dbReference type="Pfam" id="PF16845">
    <property type="entry name" value="SQAPI"/>
    <property type="match status" value="1"/>
</dbReference>
<dbReference type="Proteomes" id="UP000264353">
    <property type="component" value="Chromosome A10"/>
</dbReference>
<keyword evidence="1 3" id="KW-0646">Protease inhibitor</keyword>
<dbReference type="Gene3D" id="3.10.450.10">
    <property type="match status" value="1"/>
</dbReference>
<dbReference type="PANTHER" id="PTHR11413:SF122">
    <property type="entry name" value="CYSTEINE PROTEINASE INHIBITOR 1"/>
    <property type="match status" value="1"/>
</dbReference>
<comment type="similarity">
    <text evidence="3">Belongs to the cystatin family. Phytocystatin subfamily.</text>
</comment>
<dbReference type="SUPFAM" id="SSF54403">
    <property type="entry name" value="Cystatin/monellin"/>
    <property type="match status" value="1"/>
</dbReference>
<proteinExistence type="inferred from homology"/>
<name>A0A397XMD5_BRACM</name>
<dbReference type="InterPro" id="IPR000010">
    <property type="entry name" value="Cystatin_dom"/>
</dbReference>
<reference evidence="5 6" key="1">
    <citation type="submission" date="2018-06" db="EMBL/GenBank/DDBJ databases">
        <title>WGS assembly of Brassica rapa FPsc.</title>
        <authorList>
            <person name="Bowman J."/>
            <person name="Kohchi T."/>
            <person name="Yamato K."/>
            <person name="Jenkins J."/>
            <person name="Shu S."/>
            <person name="Ishizaki K."/>
            <person name="Yamaoka S."/>
            <person name="Nishihama R."/>
            <person name="Nakamura Y."/>
            <person name="Berger F."/>
            <person name="Adam C."/>
            <person name="Aki S."/>
            <person name="Althoff F."/>
            <person name="Araki T."/>
            <person name="Arteaga-Vazquez M."/>
            <person name="Balasubrmanian S."/>
            <person name="Bauer D."/>
            <person name="Boehm C."/>
            <person name="Briginshaw L."/>
            <person name="Caballero-Perez J."/>
            <person name="Catarino B."/>
            <person name="Chen F."/>
            <person name="Chiyoda S."/>
            <person name="Chovatia M."/>
            <person name="Davies K."/>
            <person name="Delmans M."/>
            <person name="Demura T."/>
            <person name="Dierschke T."/>
            <person name="Dolan L."/>
            <person name="Dorantes-Acosta A."/>
            <person name="Eklund D."/>
            <person name="Florent S."/>
            <person name="Flores-Sandoval E."/>
            <person name="Fujiyama A."/>
            <person name="Fukuzawa H."/>
            <person name="Galik B."/>
            <person name="Grimanelli D."/>
            <person name="Grimwood J."/>
            <person name="Grossniklaus U."/>
            <person name="Hamada T."/>
            <person name="Haseloff J."/>
            <person name="Hetherington A."/>
            <person name="Higo A."/>
            <person name="Hirakawa Y."/>
            <person name="Hundley H."/>
            <person name="Ikeda Y."/>
            <person name="Inoue K."/>
            <person name="Inoue S."/>
            <person name="Ishida S."/>
            <person name="Jia Q."/>
            <person name="Kakita M."/>
            <person name="Kanazawa T."/>
            <person name="Kawai Y."/>
            <person name="Kawashima T."/>
            <person name="Kennedy M."/>
            <person name="Kinose K."/>
            <person name="Kinoshita T."/>
            <person name="Kohara Y."/>
            <person name="Koide E."/>
            <person name="Komatsu K."/>
            <person name="Kopischke S."/>
            <person name="Kubo M."/>
            <person name="Kyozuka J."/>
            <person name="Lagercrantz U."/>
            <person name="Lin S."/>
            <person name="Lindquist E."/>
            <person name="Lipzen A."/>
            <person name="Lu C."/>
            <person name="Luna E."/>
            <person name="Martienssen R."/>
            <person name="Minamino N."/>
            <person name="Mizutani M."/>
            <person name="Mizutani M."/>
            <person name="Mochizuki N."/>
            <person name="Monte I."/>
            <person name="Mosher R."/>
            <person name="Nagasaki H."/>
            <person name="Nakagami H."/>
            <person name="Naramoto S."/>
            <person name="Nishitani K."/>
            <person name="Ohtani M."/>
            <person name="Okamoto T."/>
            <person name="Okumura M."/>
            <person name="Phillips J."/>
            <person name="Pollak B."/>
            <person name="Reinders A."/>
            <person name="Roevekamp M."/>
            <person name="Sano R."/>
            <person name="Sawa S."/>
            <person name="Schmid M."/>
            <person name="Shirakawa M."/>
            <person name="Solano R."/>
            <person name="Spunde A."/>
            <person name="Suetsugu N."/>
            <person name="Sugano S."/>
            <person name="Sugiyama A."/>
            <person name="Sun R."/>
            <person name="Suzuki Y."/>
            <person name="Takenaka M."/>
            <person name="Takezawa D."/>
            <person name="Tomogane H."/>
            <person name="Tsuzuki M."/>
            <person name="Ueda T."/>
            <person name="Umeda M."/>
            <person name="Ward J."/>
            <person name="Watanabe Y."/>
            <person name="Yazaki K."/>
            <person name="Yokoyama R."/>
            <person name="Yoshitake Y."/>
            <person name="Yotsui I."/>
            <person name="Zachgo S."/>
            <person name="Schmutz J."/>
        </authorList>
    </citation>
    <scope>NUCLEOTIDE SEQUENCE [LARGE SCALE GENOMIC DNA]</scope>
    <source>
        <strain evidence="6">cv. B-3</strain>
    </source>
</reference>
<evidence type="ECO:0000256" key="2">
    <source>
        <dbReference type="ARBA" id="ARBA00022704"/>
    </source>
</evidence>
<dbReference type="PROSITE" id="PS00287">
    <property type="entry name" value="CYSTATIN"/>
    <property type="match status" value="1"/>
</dbReference>
<dbReference type="AlphaFoldDB" id="A0A397XMD5"/>
<dbReference type="GO" id="GO:0004869">
    <property type="term" value="F:cysteine-type endopeptidase inhibitor activity"/>
    <property type="evidence" value="ECO:0007669"/>
    <property type="project" value="UniProtKB-KW"/>
</dbReference>
<protein>
    <recommendedName>
        <fullName evidence="3">Cysteine proteinase inhibitor</fullName>
    </recommendedName>
</protein>
<accession>A0A397XMD5</accession>
<dbReference type="SMART" id="SM00043">
    <property type="entry name" value="CY"/>
    <property type="match status" value="1"/>
</dbReference>
<dbReference type="InterPro" id="IPR046350">
    <property type="entry name" value="Cystatin_sf"/>
</dbReference>
<organism evidence="5 6">
    <name type="scientific">Brassica campestris</name>
    <name type="common">Field mustard</name>
    <dbReference type="NCBI Taxonomy" id="3711"/>
    <lineage>
        <taxon>Eukaryota</taxon>
        <taxon>Viridiplantae</taxon>
        <taxon>Streptophyta</taxon>
        <taxon>Embryophyta</taxon>
        <taxon>Tracheophyta</taxon>
        <taxon>Spermatophyta</taxon>
        <taxon>Magnoliopsida</taxon>
        <taxon>eudicotyledons</taxon>
        <taxon>Gunneridae</taxon>
        <taxon>Pentapetalae</taxon>
        <taxon>rosids</taxon>
        <taxon>malvids</taxon>
        <taxon>Brassicales</taxon>
        <taxon>Brassicaceae</taxon>
        <taxon>Brassiceae</taxon>
        <taxon>Brassica</taxon>
    </lineage>
</organism>
<dbReference type="InterPro" id="IPR027214">
    <property type="entry name" value="Cystatin"/>
</dbReference>